<dbReference type="PATRIC" id="fig|229920.5.peg.621"/>
<comment type="cofactor">
    <cofactor evidence="1">
        <name>pyridoxal 5'-phosphate</name>
        <dbReference type="ChEBI" id="CHEBI:597326"/>
    </cofactor>
</comment>
<reference evidence="5 6" key="1">
    <citation type="submission" date="2015-07" db="EMBL/GenBank/DDBJ databases">
        <title>Genome sequence of Leptolinea tardivitalis DSM 16556.</title>
        <authorList>
            <person name="Hemp J."/>
            <person name="Ward L.M."/>
            <person name="Pace L.A."/>
            <person name="Fischer W.W."/>
        </authorList>
    </citation>
    <scope>NUCLEOTIDE SEQUENCE [LARGE SCALE GENOMIC DNA]</scope>
    <source>
        <strain evidence="5 6">YMTK-2</strain>
    </source>
</reference>
<dbReference type="OrthoDB" id="9774495at2"/>
<proteinExistence type="inferred from homology"/>
<dbReference type="InterPro" id="IPR015422">
    <property type="entry name" value="PyrdxlP-dep_Trfase_small"/>
</dbReference>
<dbReference type="GO" id="GO:0006520">
    <property type="term" value="P:amino acid metabolic process"/>
    <property type="evidence" value="ECO:0007669"/>
    <property type="project" value="InterPro"/>
</dbReference>
<dbReference type="Gene3D" id="3.90.1150.10">
    <property type="entry name" value="Aspartate Aminotransferase, domain 1"/>
    <property type="match status" value="1"/>
</dbReference>
<keyword evidence="5" id="KW-0456">Lyase</keyword>
<evidence type="ECO:0000259" key="4">
    <source>
        <dbReference type="Pfam" id="PF01212"/>
    </source>
</evidence>
<dbReference type="Proteomes" id="UP000050430">
    <property type="component" value="Unassembled WGS sequence"/>
</dbReference>
<dbReference type="InterPro" id="IPR015424">
    <property type="entry name" value="PyrdxlP-dep_Trfase"/>
</dbReference>
<name>A0A0P6XHQ8_9CHLR</name>
<feature type="domain" description="Aromatic amino acid beta-eliminating lyase/threonine aldolase" evidence="4">
    <location>
        <begin position="18"/>
        <end position="289"/>
    </location>
</feature>
<dbReference type="AlphaFoldDB" id="A0A0P6XHQ8"/>
<comment type="caution">
    <text evidence="5">The sequence shown here is derived from an EMBL/GenBank/DDBJ whole genome shotgun (WGS) entry which is preliminary data.</text>
</comment>
<keyword evidence="6" id="KW-1185">Reference proteome</keyword>
<dbReference type="SUPFAM" id="SSF53383">
    <property type="entry name" value="PLP-dependent transferases"/>
    <property type="match status" value="1"/>
</dbReference>
<dbReference type="Pfam" id="PF01212">
    <property type="entry name" value="Beta_elim_lyase"/>
    <property type="match status" value="1"/>
</dbReference>
<evidence type="ECO:0000256" key="1">
    <source>
        <dbReference type="ARBA" id="ARBA00001933"/>
    </source>
</evidence>
<evidence type="ECO:0000313" key="6">
    <source>
        <dbReference type="Proteomes" id="UP000050430"/>
    </source>
</evidence>
<dbReference type="InterPro" id="IPR015421">
    <property type="entry name" value="PyrdxlP-dep_Trfase_major"/>
</dbReference>
<dbReference type="PANTHER" id="PTHR48097">
    <property type="entry name" value="L-THREONINE ALDOLASE-RELATED"/>
    <property type="match status" value="1"/>
</dbReference>
<gene>
    <name evidence="5" type="ORF">ADM99_16200</name>
</gene>
<sequence length="343" mass="38253">MFKYSFQNDYSEGAHPRIIEALIKTNMQQQIGYSEDEYCLSAAEKIQAAIGNPEADIHFVSGGTQANLLVLSSFLRPFESVIAVDSGHICVHETGAVEATGHKVHIVKGKDGKVTAPEIQAVVDEHYFEHMVKPRAVYISQSTEIGTIYSAAELREVSGLCRKLGLILYMDGARLGSALTSRQSDLDLKEASSLVDVFYIGGTKNGALIGEAIVINNPELKPDFRYCIKQRGALLAKGRILGIQFDELFKDNLYFDLARHANQMAERLTQGMAALGYTFLTDSPTNQIFPILPNDIIEKLRQDYLFYDWVKVDEKRTSVRLVTSWATSEETVDEFLNDLKKIS</sequence>
<dbReference type="PANTHER" id="PTHR48097:SF5">
    <property type="entry name" value="LOW SPECIFICITY L-THREONINE ALDOLASE"/>
    <property type="match status" value="1"/>
</dbReference>
<evidence type="ECO:0000256" key="2">
    <source>
        <dbReference type="ARBA" id="ARBA00006966"/>
    </source>
</evidence>
<dbReference type="STRING" id="229920.ADM99_16200"/>
<dbReference type="RefSeq" id="WP_062422559.1">
    <property type="nucleotide sequence ID" value="NZ_BBYA01000010.1"/>
</dbReference>
<evidence type="ECO:0000256" key="3">
    <source>
        <dbReference type="ARBA" id="ARBA00022898"/>
    </source>
</evidence>
<keyword evidence="3" id="KW-0663">Pyridoxal phosphate</keyword>
<dbReference type="GO" id="GO:0016829">
    <property type="term" value="F:lyase activity"/>
    <property type="evidence" value="ECO:0007669"/>
    <property type="project" value="UniProtKB-KW"/>
</dbReference>
<organism evidence="5 6">
    <name type="scientific">Leptolinea tardivitalis</name>
    <dbReference type="NCBI Taxonomy" id="229920"/>
    <lineage>
        <taxon>Bacteria</taxon>
        <taxon>Bacillati</taxon>
        <taxon>Chloroflexota</taxon>
        <taxon>Anaerolineae</taxon>
        <taxon>Anaerolineales</taxon>
        <taxon>Anaerolineaceae</taxon>
        <taxon>Leptolinea</taxon>
    </lineage>
</organism>
<dbReference type="EMBL" id="LGCK01000014">
    <property type="protein sequence ID" value="KPL70639.1"/>
    <property type="molecule type" value="Genomic_DNA"/>
</dbReference>
<dbReference type="InterPro" id="IPR001597">
    <property type="entry name" value="ArAA_b-elim_lyase/Thr_aldolase"/>
</dbReference>
<evidence type="ECO:0000313" key="5">
    <source>
        <dbReference type="EMBL" id="KPL70639.1"/>
    </source>
</evidence>
<protein>
    <submittedName>
        <fullName evidence="5">Amino acid lyase</fullName>
    </submittedName>
</protein>
<comment type="similarity">
    <text evidence="2">Belongs to the threonine aldolase family.</text>
</comment>
<accession>A0A0P6XHQ8</accession>
<dbReference type="Gene3D" id="3.40.640.10">
    <property type="entry name" value="Type I PLP-dependent aspartate aminotransferase-like (Major domain)"/>
    <property type="match status" value="1"/>
</dbReference>